<evidence type="ECO:0000256" key="1">
    <source>
        <dbReference type="ARBA" id="ARBA00004370"/>
    </source>
</evidence>
<keyword evidence="4" id="KW-0472">Membrane</keyword>
<evidence type="ECO:0000313" key="8">
    <source>
        <dbReference type="Proteomes" id="UP000003167"/>
    </source>
</evidence>
<dbReference type="OrthoDB" id="9814535at2"/>
<dbReference type="Proteomes" id="UP000003167">
    <property type="component" value="Unassembled WGS sequence"/>
</dbReference>
<dbReference type="STRING" id="999422.HMPREF9944_02199"/>
<evidence type="ECO:0000259" key="6">
    <source>
        <dbReference type="Pfam" id="PF01103"/>
    </source>
</evidence>
<protein>
    <recommendedName>
        <fullName evidence="6">Bacterial surface antigen (D15) domain-containing protein</fullName>
    </recommendedName>
</protein>
<dbReference type="AlphaFoldDB" id="H1HQB9"/>
<dbReference type="GO" id="GO:0019867">
    <property type="term" value="C:outer membrane"/>
    <property type="evidence" value="ECO:0007669"/>
    <property type="project" value="InterPro"/>
</dbReference>
<evidence type="ECO:0000256" key="4">
    <source>
        <dbReference type="ARBA" id="ARBA00023136"/>
    </source>
</evidence>
<evidence type="ECO:0000256" key="5">
    <source>
        <dbReference type="ARBA" id="ARBA00023237"/>
    </source>
</evidence>
<dbReference type="RefSeq" id="WP_008566481.1">
    <property type="nucleotide sequence ID" value="NZ_JH594511.1"/>
</dbReference>
<keyword evidence="5" id="KW-0998">Cell outer membrane</keyword>
<dbReference type="Gene3D" id="2.40.160.50">
    <property type="entry name" value="membrane protein fhac: a member of the omp85/tpsb transporter family"/>
    <property type="match status" value="1"/>
</dbReference>
<dbReference type="Pfam" id="PF01103">
    <property type="entry name" value="Omp85"/>
    <property type="match status" value="1"/>
</dbReference>
<name>H1HQB9_9BACT</name>
<keyword evidence="8" id="KW-1185">Reference proteome</keyword>
<keyword evidence="3" id="KW-0732">Signal</keyword>
<dbReference type="EMBL" id="AGEK01000042">
    <property type="protein sequence ID" value="EHO66835.1"/>
    <property type="molecule type" value="Genomic_DNA"/>
</dbReference>
<accession>H1HQB9</accession>
<dbReference type="PATRIC" id="fig|999422.3.peg.2475"/>
<dbReference type="InterPro" id="IPR000184">
    <property type="entry name" value="Bac_surfAg_D15"/>
</dbReference>
<gene>
    <name evidence="7" type="ORF">HMPREF9944_02199</name>
</gene>
<keyword evidence="2" id="KW-0812">Transmembrane</keyword>
<dbReference type="PANTHER" id="PTHR12815">
    <property type="entry name" value="SORTING AND ASSEMBLY MACHINERY SAMM50 PROTEIN FAMILY MEMBER"/>
    <property type="match status" value="1"/>
</dbReference>
<evidence type="ECO:0000313" key="7">
    <source>
        <dbReference type="EMBL" id="EHO66835.1"/>
    </source>
</evidence>
<sequence>MKFRWVYILTTPLLLMGCNASKFVPEGSYLLDKVRVETADKSLDASTLQTYVRQQGNSRWFSLFRIPLGTYSLAGRDSTKWLNRMLKHVGEAPVVFDTLQARRSMDDLTTAMRNMGYMHARTELLTRIRGRKKVEVIYRLYPGEPYRIASLRYDIQDSAIARLMEARSGRDCFKPTLTSGSRFTVDALNAERRNLTSFLQNHGYYKFHKDFIRFSADSARDSRDINLTLHLMPFRSDASPEPHPRYVVDSISYASGDDDGRLHLREQVLRNATMFDEKSLYSSEALQETYNKFSRLQAVKYTNIRFNERPDTTVLDCSIQISTNKPNTLSFQPEGTNTAGDLGAAASLTWENRNFFHGSELLTVRLRSAFEAITGLEGYQNQNYVEYGIDGRLQFPRFLAPFLSPTFKRRSLATSELSLGYNSQNRPEFHRRVFSAGWRYRWAEPRHHINYRVDLLDLNYVYMPWISSTFKHDYLDSPNNRNAILRYNYEDLFIMKVGAGLTYNDGQNALRANIETAGNLLDGLSAAFRFKQNASGQHTLFNIAYAQYAKFDADYTRLLNFDSRNTLAMHVGLGIAWPYGNSTVLPFEKRYFSGGANSVRGWSVRSLGPGSFRGSNGRIDFINQTGDMKLDLNLEYRTYLFWKLNGAAFVDAGNIWTLRSYAEQPGGQFKLGSFYKQIAVAYGVGLRLNFDYFVLRFDMGMKAINPAYRTQNEHYALLHPAFGRDFTFHFAVGMPF</sequence>
<dbReference type="PANTHER" id="PTHR12815:SF47">
    <property type="entry name" value="TRANSLOCATION AND ASSEMBLY MODULE SUBUNIT TAMA"/>
    <property type="match status" value="1"/>
</dbReference>
<dbReference type="InterPro" id="IPR039910">
    <property type="entry name" value="D15-like"/>
</dbReference>
<comment type="subcellular location">
    <subcellularLocation>
        <location evidence="1">Membrane</location>
    </subcellularLocation>
</comment>
<evidence type="ECO:0000256" key="2">
    <source>
        <dbReference type="ARBA" id="ARBA00022692"/>
    </source>
</evidence>
<dbReference type="PROSITE" id="PS51257">
    <property type="entry name" value="PROKAR_LIPOPROTEIN"/>
    <property type="match status" value="1"/>
</dbReference>
<evidence type="ECO:0000256" key="3">
    <source>
        <dbReference type="ARBA" id="ARBA00022729"/>
    </source>
</evidence>
<comment type="caution">
    <text evidence="7">The sequence shown here is derived from an EMBL/GenBank/DDBJ whole genome shotgun (WGS) entry which is preliminary data.</text>
</comment>
<reference evidence="7 8" key="1">
    <citation type="submission" date="2011-12" db="EMBL/GenBank/DDBJ databases">
        <title>The Genome Sequence of Prevotella maculosa OT 289.</title>
        <authorList>
            <consortium name="The Broad Institute Genome Sequencing Platform"/>
            <person name="Earl A."/>
            <person name="Ward D."/>
            <person name="Feldgarden M."/>
            <person name="Gevers D."/>
            <person name="Izard J."/>
            <person name="Blanton J.M."/>
            <person name="Mathney J."/>
            <person name="Tanner A.C."/>
            <person name="Dewhirst F.E."/>
            <person name="Young S.K."/>
            <person name="Zeng Q."/>
            <person name="Gargeya S."/>
            <person name="Fitzgerald M."/>
            <person name="Haas B."/>
            <person name="Abouelleil A."/>
            <person name="Alvarado L."/>
            <person name="Arachchi H.M."/>
            <person name="Berlin A."/>
            <person name="Chapman S.B."/>
            <person name="Gearin G."/>
            <person name="Goldberg J."/>
            <person name="Griggs A."/>
            <person name="Gujja S."/>
            <person name="Hansen M."/>
            <person name="Heiman D."/>
            <person name="Howarth C."/>
            <person name="Larimer J."/>
            <person name="Lui A."/>
            <person name="MacDonald P.J.P."/>
            <person name="McCowen C."/>
            <person name="Montmayeur A."/>
            <person name="Murphy C."/>
            <person name="Neiman D."/>
            <person name="Pearson M."/>
            <person name="Priest M."/>
            <person name="Roberts A."/>
            <person name="Saif S."/>
            <person name="Shea T."/>
            <person name="Sisk P."/>
            <person name="Stolte C."/>
            <person name="Sykes S."/>
            <person name="Wortman J."/>
            <person name="Nusbaum C."/>
            <person name="Birren B."/>
        </authorList>
    </citation>
    <scope>NUCLEOTIDE SEQUENCE [LARGE SCALE GENOMIC DNA]</scope>
    <source>
        <strain evidence="7 8">OT 289</strain>
    </source>
</reference>
<proteinExistence type="predicted"/>
<organism evidence="7 8">
    <name type="scientific">Segatella maculosa OT 289</name>
    <dbReference type="NCBI Taxonomy" id="999422"/>
    <lineage>
        <taxon>Bacteria</taxon>
        <taxon>Pseudomonadati</taxon>
        <taxon>Bacteroidota</taxon>
        <taxon>Bacteroidia</taxon>
        <taxon>Bacteroidales</taxon>
        <taxon>Prevotellaceae</taxon>
        <taxon>Segatella</taxon>
    </lineage>
</organism>
<dbReference type="HOGENOM" id="CLU_010929_0_0_10"/>
<feature type="domain" description="Bacterial surface antigen (D15)" evidence="6">
    <location>
        <begin position="546"/>
        <end position="733"/>
    </location>
</feature>